<evidence type="ECO:0000256" key="4">
    <source>
        <dbReference type="ARBA" id="ARBA00022598"/>
    </source>
</evidence>
<feature type="domain" description="GS beta-grasp" evidence="10">
    <location>
        <begin position="29"/>
        <end position="109"/>
    </location>
</feature>
<dbReference type="InterPro" id="IPR036651">
    <property type="entry name" value="Gln_synt_N_sf"/>
</dbReference>
<dbReference type="InterPro" id="IPR008147">
    <property type="entry name" value="Gln_synt_N"/>
</dbReference>
<dbReference type="InterPro" id="IPR027303">
    <property type="entry name" value="Gln_synth_gly_rich_site"/>
</dbReference>
<dbReference type="GO" id="GO:0004356">
    <property type="term" value="F:glutamine synthetase activity"/>
    <property type="evidence" value="ECO:0007669"/>
    <property type="project" value="UniProtKB-EC"/>
</dbReference>
<evidence type="ECO:0000259" key="10">
    <source>
        <dbReference type="PROSITE" id="PS51986"/>
    </source>
</evidence>
<dbReference type="Pfam" id="PF00120">
    <property type="entry name" value="Gln-synt_C"/>
    <property type="match status" value="1"/>
</dbReference>
<dbReference type="GO" id="GO:0005737">
    <property type="term" value="C:cytoplasm"/>
    <property type="evidence" value="ECO:0007669"/>
    <property type="project" value="TreeGrafter"/>
</dbReference>
<evidence type="ECO:0000256" key="8">
    <source>
        <dbReference type="PROSITE-ProRule" id="PRU01330"/>
    </source>
</evidence>
<dbReference type="PANTHER" id="PTHR20852:SF57">
    <property type="entry name" value="GLUTAMINE SYNTHETASE 2 CYTOPLASMIC"/>
    <property type="match status" value="1"/>
</dbReference>
<comment type="caution">
    <text evidence="12">The sequence shown here is derived from an EMBL/GenBank/DDBJ whole genome shotgun (WGS) entry which is preliminary data.</text>
</comment>
<comment type="catalytic activity">
    <reaction evidence="7">
        <text>L-glutamate + NH4(+) + ATP = L-glutamine + ADP + phosphate + H(+)</text>
        <dbReference type="Rhea" id="RHEA:16169"/>
        <dbReference type="ChEBI" id="CHEBI:15378"/>
        <dbReference type="ChEBI" id="CHEBI:28938"/>
        <dbReference type="ChEBI" id="CHEBI:29985"/>
        <dbReference type="ChEBI" id="CHEBI:30616"/>
        <dbReference type="ChEBI" id="CHEBI:43474"/>
        <dbReference type="ChEBI" id="CHEBI:58359"/>
        <dbReference type="ChEBI" id="CHEBI:456216"/>
        <dbReference type="EC" id="6.3.1.2"/>
    </reaction>
</comment>
<feature type="domain" description="GS catalytic" evidence="11">
    <location>
        <begin position="116"/>
        <end position="413"/>
    </location>
</feature>
<gene>
    <name evidence="12" type="ORF">ZHD862_LOCUS28619</name>
</gene>
<dbReference type="PROSITE" id="PS51986">
    <property type="entry name" value="GS_BETA_GRASP"/>
    <property type="match status" value="1"/>
</dbReference>
<evidence type="ECO:0000313" key="12">
    <source>
        <dbReference type="EMBL" id="CAF1313428.1"/>
    </source>
</evidence>
<dbReference type="SUPFAM" id="SSF54368">
    <property type="entry name" value="Glutamine synthetase, N-terminal domain"/>
    <property type="match status" value="1"/>
</dbReference>
<dbReference type="GO" id="GO:0006542">
    <property type="term" value="P:glutamine biosynthetic process"/>
    <property type="evidence" value="ECO:0007669"/>
    <property type="project" value="InterPro"/>
</dbReference>
<dbReference type="AlphaFoldDB" id="A0A815EL29"/>
<proteinExistence type="inferred from homology"/>
<evidence type="ECO:0000256" key="5">
    <source>
        <dbReference type="ARBA" id="ARBA00022741"/>
    </source>
</evidence>
<comment type="subunit">
    <text evidence="2">Homooctamer.</text>
</comment>
<dbReference type="SUPFAM" id="SSF55931">
    <property type="entry name" value="Glutamine synthetase/guanido kinase"/>
    <property type="match status" value="2"/>
</dbReference>
<comment type="similarity">
    <text evidence="1 8 9">Belongs to the glutamine synthetase family.</text>
</comment>
<dbReference type="PROSITE" id="PS51987">
    <property type="entry name" value="GS_CATALYTIC"/>
    <property type="match status" value="1"/>
</dbReference>
<dbReference type="InterPro" id="IPR050292">
    <property type="entry name" value="Glutamine_Synthetase"/>
</dbReference>
<dbReference type="PROSITE" id="PS00181">
    <property type="entry name" value="GLNA_ATP"/>
    <property type="match status" value="1"/>
</dbReference>
<dbReference type="GO" id="GO:0005524">
    <property type="term" value="F:ATP binding"/>
    <property type="evidence" value="ECO:0007669"/>
    <property type="project" value="UniProtKB-KW"/>
</dbReference>
<evidence type="ECO:0000256" key="9">
    <source>
        <dbReference type="RuleBase" id="RU000384"/>
    </source>
</evidence>
<evidence type="ECO:0000256" key="1">
    <source>
        <dbReference type="ARBA" id="ARBA00009897"/>
    </source>
</evidence>
<keyword evidence="4" id="KW-0436">Ligase</keyword>
<dbReference type="FunFam" id="3.30.590.10:FF:000004">
    <property type="entry name" value="Glutamine synthetase"/>
    <property type="match status" value="1"/>
</dbReference>
<dbReference type="InterPro" id="IPR008146">
    <property type="entry name" value="Gln_synth_cat_dom"/>
</dbReference>
<dbReference type="Gene3D" id="3.10.20.70">
    <property type="entry name" value="Glutamine synthetase, N-terminal domain"/>
    <property type="match status" value="1"/>
</dbReference>
<evidence type="ECO:0000256" key="7">
    <source>
        <dbReference type="ARBA" id="ARBA00049436"/>
    </source>
</evidence>
<sequence>MELRRGSIAIMNKALLTRYLALPQPDTKVIATYIWVDGTGENLRAKTRTLDQEPQSPEEIPWWHFSGVSTGQAEDSNSDTYLKPIAIFKDPFMLGQNILVMCETCKYSKEPAATNKRFKCVEAMKAAYDQHPWFGLEQEYTLLDRDGWPFGWPKGGFPHPQGPYYCGVGASQALGRHVVEAHYRACLYAGISIGGTNAEVMPAQWEYQVGPCEGVDASDQLWMSRYLLLRIAEEFGIQVSFDPKPIPGDWNGAGCHTNFSTLAMRQPNGIEAIDKAIKALELRHETHIRCYGRDNDRRLTGRHETANINQFKAGIANRGASIRIPRQVGEEKCGYLEDRRPASNCDPYAVTDILVRTVCLTGIANRGASIRIPRQVGEEKCGYLEDRRPASNCDPYVVTDILVRTVCLSEKDP</sequence>
<name>A0A815EL29_9BILA</name>
<accession>A0A815EL29</accession>
<dbReference type="PANTHER" id="PTHR20852">
    <property type="entry name" value="GLUTAMINE SYNTHETASE"/>
    <property type="match status" value="1"/>
</dbReference>
<dbReference type="EMBL" id="CAJNOT010002408">
    <property type="protein sequence ID" value="CAF1313428.1"/>
    <property type="molecule type" value="Genomic_DNA"/>
</dbReference>
<evidence type="ECO:0000256" key="2">
    <source>
        <dbReference type="ARBA" id="ARBA00011823"/>
    </source>
</evidence>
<dbReference type="Gene3D" id="3.30.590.10">
    <property type="entry name" value="Glutamine synthetase/guanido kinase, catalytic domain"/>
    <property type="match status" value="2"/>
</dbReference>
<organism evidence="12 13">
    <name type="scientific">Rotaria sordida</name>
    <dbReference type="NCBI Taxonomy" id="392033"/>
    <lineage>
        <taxon>Eukaryota</taxon>
        <taxon>Metazoa</taxon>
        <taxon>Spiralia</taxon>
        <taxon>Gnathifera</taxon>
        <taxon>Rotifera</taxon>
        <taxon>Eurotatoria</taxon>
        <taxon>Bdelloidea</taxon>
        <taxon>Philodinida</taxon>
        <taxon>Philodinidae</taxon>
        <taxon>Rotaria</taxon>
    </lineage>
</organism>
<dbReference type="SMART" id="SM01230">
    <property type="entry name" value="Gln-synt_C"/>
    <property type="match status" value="1"/>
</dbReference>
<reference evidence="12" key="1">
    <citation type="submission" date="2021-02" db="EMBL/GenBank/DDBJ databases">
        <authorList>
            <person name="Nowell W R."/>
        </authorList>
    </citation>
    <scope>NUCLEOTIDE SEQUENCE</scope>
</reference>
<dbReference type="EC" id="6.3.1.2" evidence="3"/>
<evidence type="ECO:0000256" key="6">
    <source>
        <dbReference type="ARBA" id="ARBA00022840"/>
    </source>
</evidence>
<dbReference type="FunFam" id="3.10.20.70:FF:000004">
    <property type="entry name" value="Glutamine synthetase"/>
    <property type="match status" value="1"/>
</dbReference>
<evidence type="ECO:0000313" key="13">
    <source>
        <dbReference type="Proteomes" id="UP000663864"/>
    </source>
</evidence>
<keyword evidence="5" id="KW-0547">Nucleotide-binding</keyword>
<dbReference type="InterPro" id="IPR014746">
    <property type="entry name" value="Gln_synth/guanido_kin_cat_dom"/>
</dbReference>
<evidence type="ECO:0000259" key="11">
    <source>
        <dbReference type="PROSITE" id="PS51987"/>
    </source>
</evidence>
<evidence type="ECO:0000256" key="3">
    <source>
        <dbReference type="ARBA" id="ARBA00012937"/>
    </source>
</evidence>
<keyword evidence="6" id="KW-0067">ATP-binding</keyword>
<protein>
    <recommendedName>
        <fullName evidence="3">glutamine synthetase</fullName>
        <ecNumber evidence="3">6.3.1.2</ecNumber>
    </recommendedName>
</protein>
<dbReference type="Proteomes" id="UP000663864">
    <property type="component" value="Unassembled WGS sequence"/>
</dbReference>